<name>A0A9X0UDF9_9PROT</name>
<proteinExistence type="predicted"/>
<dbReference type="CDD" id="cd06533">
    <property type="entry name" value="Glyco_transf_WecG_TagA"/>
    <property type="match status" value="1"/>
</dbReference>
<keyword evidence="1" id="KW-0328">Glycosyltransferase</keyword>
<evidence type="ECO:0000256" key="1">
    <source>
        <dbReference type="ARBA" id="ARBA00022676"/>
    </source>
</evidence>
<protein>
    <submittedName>
        <fullName evidence="3">WecB/TagA/CpsF family glycosyltransferase</fullName>
    </submittedName>
</protein>
<dbReference type="Pfam" id="PF03808">
    <property type="entry name" value="Glyco_tran_WecG"/>
    <property type="match status" value="1"/>
</dbReference>
<sequence length="253" mass="27389">MGNPQDGAPTLRLLGLDFADLTLPAVVARLAARPADAPFSYVVTPNADHLVRLARRPALRPLYHEAGLRLLDSRVVARLARLMGLPAPQVVPGSDLVAALVGQAIAPEEPVTILGMPAEAVEVLRRRTGLNRIAHHDPPMGFEHDPAALVAALDFIEAHPARFTFLAVGSPRQCMVANALARRGVARGTGLCIGASLLFLCGLEKRAPQPVQRAGLEWAWRLAADPRRLARRYLVDSPAIVTLLRQEARLRRN</sequence>
<dbReference type="InterPro" id="IPR004629">
    <property type="entry name" value="WecG_TagA_CpsF"/>
</dbReference>
<comment type="caution">
    <text evidence="3">The sequence shown here is derived from an EMBL/GenBank/DDBJ whole genome shotgun (WGS) entry which is preliminary data.</text>
</comment>
<keyword evidence="2" id="KW-0808">Transferase</keyword>
<dbReference type="PANTHER" id="PTHR34136">
    <property type="match status" value="1"/>
</dbReference>
<keyword evidence="4" id="KW-1185">Reference proteome</keyword>
<evidence type="ECO:0000313" key="3">
    <source>
        <dbReference type="EMBL" id="MBC4015626.1"/>
    </source>
</evidence>
<dbReference type="AlphaFoldDB" id="A0A9X0UDF9"/>
<accession>A0A9X0UDF9</accession>
<evidence type="ECO:0000313" key="4">
    <source>
        <dbReference type="Proteomes" id="UP000600101"/>
    </source>
</evidence>
<dbReference type="GO" id="GO:0016758">
    <property type="term" value="F:hexosyltransferase activity"/>
    <property type="evidence" value="ECO:0007669"/>
    <property type="project" value="TreeGrafter"/>
</dbReference>
<gene>
    <name evidence="3" type="ORF">H7965_09820</name>
</gene>
<reference evidence="3" key="1">
    <citation type="submission" date="2020-08" db="EMBL/GenBank/DDBJ databases">
        <authorList>
            <person name="Hu Y."/>
            <person name="Nguyen S.V."/>
            <person name="Li F."/>
            <person name="Fanning S."/>
        </authorList>
    </citation>
    <scope>NUCLEOTIDE SEQUENCE</scope>
    <source>
        <strain evidence="3">SYSU D8009</strain>
    </source>
</reference>
<dbReference type="Proteomes" id="UP000600101">
    <property type="component" value="Unassembled WGS sequence"/>
</dbReference>
<evidence type="ECO:0000256" key="2">
    <source>
        <dbReference type="ARBA" id="ARBA00022679"/>
    </source>
</evidence>
<dbReference type="EMBL" id="JACOMF010000008">
    <property type="protein sequence ID" value="MBC4015626.1"/>
    <property type="molecule type" value="Genomic_DNA"/>
</dbReference>
<organism evidence="3 4">
    <name type="scientific">Siccirubricoccus deserti</name>
    <dbReference type="NCBI Taxonomy" id="2013562"/>
    <lineage>
        <taxon>Bacteria</taxon>
        <taxon>Pseudomonadati</taxon>
        <taxon>Pseudomonadota</taxon>
        <taxon>Alphaproteobacteria</taxon>
        <taxon>Acetobacterales</taxon>
        <taxon>Roseomonadaceae</taxon>
        <taxon>Siccirubricoccus</taxon>
    </lineage>
</organism>
<dbReference type="PANTHER" id="PTHR34136:SF1">
    <property type="entry name" value="UDP-N-ACETYL-D-MANNOSAMINURONIC ACID TRANSFERASE"/>
    <property type="match status" value="1"/>
</dbReference>